<proteinExistence type="predicted"/>
<dbReference type="Proteomes" id="UP000005627">
    <property type="component" value="Chromosome 1"/>
</dbReference>
<dbReference type="EMBL" id="HE616742">
    <property type="protein sequence ID" value="CCE89520.1"/>
    <property type="molecule type" value="Genomic_DNA"/>
</dbReference>
<reference evidence="2 3" key="1">
    <citation type="journal article" date="2011" name="Proc. Natl. Acad. Sci. U.S.A.">
        <title>Evolutionary erosion of yeast sex chromosomes by mating-type switching accidents.</title>
        <authorList>
            <person name="Gordon J.L."/>
            <person name="Armisen D."/>
            <person name="Proux-Wera E."/>
            <person name="Oheigeartaigh S.S."/>
            <person name="Byrne K.P."/>
            <person name="Wolfe K.H."/>
        </authorList>
    </citation>
    <scope>NUCLEOTIDE SEQUENCE [LARGE SCALE GENOMIC DNA]</scope>
    <source>
        <strain evidence="3">ATCC 10662 / CBS 1146 / NBRC 0425 / NCYC 2629 / NRRL Y-866</strain>
    </source>
</reference>
<evidence type="ECO:0000313" key="2">
    <source>
        <dbReference type="EMBL" id="CCE89520.1"/>
    </source>
</evidence>
<gene>
    <name evidence="2" type="primary">TDEL0A01880</name>
    <name evidence="2" type="ORF">TDEL_0A01880</name>
</gene>
<dbReference type="HOGENOM" id="CLU_312205_0_0_1"/>
<organism evidence="2 3">
    <name type="scientific">Torulaspora delbrueckii</name>
    <name type="common">Yeast</name>
    <name type="synonym">Candida colliculosa</name>
    <dbReference type="NCBI Taxonomy" id="4950"/>
    <lineage>
        <taxon>Eukaryota</taxon>
        <taxon>Fungi</taxon>
        <taxon>Dikarya</taxon>
        <taxon>Ascomycota</taxon>
        <taxon>Saccharomycotina</taxon>
        <taxon>Saccharomycetes</taxon>
        <taxon>Saccharomycetales</taxon>
        <taxon>Saccharomycetaceae</taxon>
        <taxon>Torulaspora</taxon>
    </lineage>
</organism>
<dbReference type="GeneID" id="11502560"/>
<dbReference type="GO" id="GO:0005935">
    <property type="term" value="C:cellular bud neck"/>
    <property type="evidence" value="ECO:0007669"/>
    <property type="project" value="EnsemblFungi"/>
</dbReference>
<feature type="compositionally biased region" description="Basic residues" evidence="1">
    <location>
        <begin position="83"/>
        <end position="92"/>
    </location>
</feature>
<feature type="region of interest" description="Disordered" evidence="1">
    <location>
        <begin position="549"/>
        <end position="594"/>
    </location>
</feature>
<dbReference type="AlphaFoldDB" id="G8ZLM6"/>
<accession>G8ZLM6</accession>
<feature type="compositionally biased region" description="Polar residues" evidence="1">
    <location>
        <begin position="383"/>
        <end position="399"/>
    </location>
</feature>
<feature type="region of interest" description="Disordered" evidence="1">
    <location>
        <begin position="608"/>
        <end position="673"/>
    </location>
</feature>
<dbReference type="KEGG" id="tdl:TDEL_0A01880"/>
<feature type="region of interest" description="Disordered" evidence="1">
    <location>
        <begin position="199"/>
        <end position="439"/>
    </location>
</feature>
<feature type="compositionally biased region" description="Low complexity" evidence="1">
    <location>
        <begin position="242"/>
        <end position="252"/>
    </location>
</feature>
<evidence type="ECO:0000313" key="3">
    <source>
        <dbReference type="Proteomes" id="UP000005627"/>
    </source>
</evidence>
<evidence type="ECO:0000256" key="1">
    <source>
        <dbReference type="SAM" id="MobiDB-lite"/>
    </source>
</evidence>
<feature type="compositionally biased region" description="Basic and acidic residues" evidence="1">
    <location>
        <begin position="425"/>
        <end position="439"/>
    </location>
</feature>
<protein>
    <submittedName>
        <fullName evidence="2">Uncharacterized protein</fullName>
    </submittedName>
</protein>
<dbReference type="InParanoid" id="G8ZLM6"/>
<dbReference type="RefSeq" id="XP_003678731.1">
    <property type="nucleotide sequence ID" value="XM_003678683.1"/>
</dbReference>
<feature type="compositionally biased region" description="Polar residues" evidence="1">
    <location>
        <begin position="411"/>
        <end position="424"/>
    </location>
</feature>
<feature type="compositionally biased region" description="Polar residues" evidence="1">
    <location>
        <begin position="268"/>
        <end position="290"/>
    </location>
</feature>
<dbReference type="FunCoup" id="G8ZLM6">
    <property type="interactions" value="90"/>
</dbReference>
<feature type="compositionally biased region" description="Polar residues" evidence="1">
    <location>
        <begin position="567"/>
        <end position="586"/>
    </location>
</feature>
<dbReference type="GO" id="GO:0061163">
    <property type="term" value="P:endoplasmic reticulum polarization"/>
    <property type="evidence" value="ECO:0007669"/>
    <property type="project" value="EnsemblFungi"/>
</dbReference>
<dbReference type="OrthoDB" id="3993678at2759"/>
<name>G8ZLM6_TORDE</name>
<sequence length="830" mass="93323">MEAGLSAMNSKAQMRNQLLQSDIGNIDLSHEVPNGQPPQQQYQQTFNRPVQPQYYANRYPQEEPERRAYSLNQKSISGFFRNRGGKLPHRKGKYDSSKDEEEEVIVDGDMSTMTFNDIRTSQNRGGERYGHGSDTAPIIPTLVTQSHNNMNNVEYRKHMTAQRKYAMNAMARQQKPDARAMSLQGYGNPYRMHPQYQASNAQDPYGNSRANSLVHPPPQFQRGGFPPYGTSGGPAGGPPNGLPNRGPMPNGPRAMSLMTPYSRPPNMRPQNEFHQPSQQMHRQQGLSSESLRSEQPYRQPPENLPGLREQPYREGPPPENLQGPVEHFRQPGPSSEYVPGRSEQPYRQDLSSEHLPGPAEQFRQHGPSSENLAGRTEQPFRQGPTSENLSGRSEPQGQSLDFKAHRPGPSAQLNVLQLSAPQQNDLKEKERSLAEREKELKKKERLIKEQETQIKHDLEQKHKQIKPQLLHANVEDVNLDPSPTLQNGLKSLTVNDRDVPGDEVHNRVSMGTFVSAFSASPEKRRNLNPSGMYQLEKHDNSAFVTAQEFPQGTENRSPEKSEDVEEGNSTLTNINVSEANGTSDATSDQRRKRSSLIRAKDFLRKLSSHSLKDNDAQLPPSRASVASIPSSEALQGTAAKRELSGQVVRKNKAEDELARSTEPNNDPDSFIFDNTVGKPYVPSFATNEEVAETDKFKTITISGEQLNILTENKELMSELTLVSMELAESIKRETILEEQIRTSSDPSQAEAQLSLADFEIELRKKSSKIVELIQQLNNERLKRFIAEEQVLLFENEVKPSSLELVNKISELQSLLETKDNEISKLKDQLL</sequence>
<feature type="compositionally biased region" description="Low complexity" evidence="1">
    <location>
        <begin position="220"/>
        <end position="229"/>
    </location>
</feature>
<keyword evidence="3" id="KW-1185">Reference proteome</keyword>
<dbReference type="eggNOG" id="ENOG502S6M4">
    <property type="taxonomic scope" value="Eukaryota"/>
</dbReference>
<feature type="region of interest" description="Disordered" evidence="1">
    <location>
        <begin position="80"/>
        <end position="101"/>
    </location>
</feature>